<name>A0A7H0I5D8_9ACTN</name>
<reference evidence="1 2" key="1">
    <citation type="submission" date="2020-08" db="EMBL/GenBank/DDBJ databases">
        <title>A novel species.</title>
        <authorList>
            <person name="Gao J."/>
        </authorList>
    </citation>
    <scope>NUCLEOTIDE SEQUENCE [LARGE SCALE GENOMIC DNA]</scope>
    <source>
        <strain evidence="1 2">CRPJ-33</strain>
        <plasmid evidence="1 2">unnamed3</plasmid>
    </source>
</reference>
<sequence length="301" mass="32771">MSLADRQRIALLEWLEELVHDSDSEVVDAGTWAIRNGVPEAELLPLMHSLVDGGFLKDLVVDQGCWVSLTPAGIAEIRSIQAKRTNRLDRNIYARNVILQWLYDHEEEQVRSLAEMINDPQVHFYGDPLTSDETGRAFSYLREQSMVRARRAFGGDILTPRITARGIACVESGKTVADFTNPQHSGGNVYNTYLPNAQGVIVGEQQNFTQNNNAGIDPSAFIRLAGYLGQVSATLGLEDSERIELERAAQELHAAATSTSPEPGRLQALTSRIVEGLTDAAGTVAGQIALQMGQDALGSLG</sequence>
<geneLocation type="plasmid" evidence="1 2">
    <name>unnamed3</name>
</geneLocation>
<keyword evidence="1" id="KW-0614">Plasmid</keyword>
<organism evidence="1 2">
    <name type="scientific">Streptomyces genisteinicus</name>
    <dbReference type="NCBI Taxonomy" id="2768068"/>
    <lineage>
        <taxon>Bacteria</taxon>
        <taxon>Bacillati</taxon>
        <taxon>Actinomycetota</taxon>
        <taxon>Actinomycetes</taxon>
        <taxon>Kitasatosporales</taxon>
        <taxon>Streptomycetaceae</taxon>
        <taxon>Streptomyces</taxon>
    </lineage>
</organism>
<dbReference type="EMBL" id="CP060827">
    <property type="protein sequence ID" value="QNP68004.1"/>
    <property type="molecule type" value="Genomic_DNA"/>
</dbReference>
<accession>A0A7H0I5D8</accession>
<dbReference type="RefSeq" id="WP_187745047.1">
    <property type="nucleotide sequence ID" value="NZ_CP060827.1"/>
</dbReference>
<dbReference type="AlphaFoldDB" id="A0A7H0I5D8"/>
<evidence type="ECO:0000313" key="2">
    <source>
        <dbReference type="Proteomes" id="UP000516230"/>
    </source>
</evidence>
<dbReference type="KEGG" id="sgj:IAG43_34140"/>
<protein>
    <submittedName>
        <fullName evidence="1">Uncharacterized protein</fullName>
    </submittedName>
</protein>
<gene>
    <name evidence="1" type="ORF">IAG43_34140</name>
</gene>
<dbReference type="Proteomes" id="UP000516230">
    <property type="component" value="Plasmid unnamed3"/>
</dbReference>
<evidence type="ECO:0000313" key="1">
    <source>
        <dbReference type="EMBL" id="QNP68004.1"/>
    </source>
</evidence>
<keyword evidence="2" id="KW-1185">Reference proteome</keyword>
<proteinExistence type="predicted"/>